<evidence type="ECO:0000256" key="8">
    <source>
        <dbReference type="ARBA" id="ARBA00022692"/>
    </source>
</evidence>
<keyword evidence="6 18" id="KW-0597">Phosphoprotein</keyword>
<dbReference type="SUPFAM" id="SSF47384">
    <property type="entry name" value="Homodimeric domain of signal transducing histidine kinase"/>
    <property type="match status" value="1"/>
</dbReference>
<evidence type="ECO:0000256" key="9">
    <source>
        <dbReference type="ARBA" id="ARBA00022741"/>
    </source>
</evidence>
<dbReference type="EMBL" id="LYBM01000053">
    <property type="protein sequence ID" value="ODA30475.1"/>
    <property type="molecule type" value="Genomic_DNA"/>
</dbReference>
<dbReference type="Pfam" id="PF00072">
    <property type="entry name" value="Response_reg"/>
    <property type="match status" value="1"/>
</dbReference>
<keyword evidence="8 19" id="KW-0812">Transmembrane</keyword>
<gene>
    <name evidence="25" type="ORF">A8L45_20270</name>
</gene>
<evidence type="ECO:0000256" key="13">
    <source>
        <dbReference type="ARBA" id="ARBA00023012"/>
    </source>
</evidence>
<evidence type="ECO:0000256" key="11">
    <source>
        <dbReference type="ARBA" id="ARBA00022840"/>
    </source>
</evidence>
<dbReference type="PROSITE" id="PS50894">
    <property type="entry name" value="HPT"/>
    <property type="match status" value="1"/>
</dbReference>
<dbReference type="Pfam" id="PF00989">
    <property type="entry name" value="PAS"/>
    <property type="match status" value="1"/>
</dbReference>
<evidence type="ECO:0000256" key="15">
    <source>
        <dbReference type="ARBA" id="ARBA00064003"/>
    </source>
</evidence>
<evidence type="ECO:0000256" key="5">
    <source>
        <dbReference type="ARBA" id="ARBA00022519"/>
    </source>
</evidence>
<dbReference type="SMART" id="SM00387">
    <property type="entry name" value="HATPase_c"/>
    <property type="match status" value="1"/>
</dbReference>
<dbReference type="PROSITE" id="PS50110">
    <property type="entry name" value="RESPONSE_REGULATORY"/>
    <property type="match status" value="1"/>
</dbReference>
<keyword evidence="11" id="KW-0067">ATP-binding</keyword>
<dbReference type="SMART" id="SM00388">
    <property type="entry name" value="HisKA"/>
    <property type="match status" value="1"/>
</dbReference>
<organism evidence="25 26">
    <name type="scientific">Veronia pacifica</name>
    <dbReference type="NCBI Taxonomy" id="1080227"/>
    <lineage>
        <taxon>Bacteria</taxon>
        <taxon>Pseudomonadati</taxon>
        <taxon>Pseudomonadota</taxon>
        <taxon>Gammaproteobacteria</taxon>
        <taxon>Vibrionales</taxon>
        <taxon>Vibrionaceae</taxon>
        <taxon>Veronia</taxon>
    </lineage>
</organism>
<feature type="domain" description="PAC" evidence="23">
    <location>
        <begin position="440"/>
        <end position="494"/>
    </location>
</feature>
<name>A0A1C3EB60_9GAMM</name>
<evidence type="ECO:0000256" key="7">
    <source>
        <dbReference type="ARBA" id="ARBA00022679"/>
    </source>
</evidence>
<dbReference type="Gene3D" id="3.30.565.10">
    <property type="entry name" value="Histidine kinase-like ATPase, C-terminal domain"/>
    <property type="match status" value="1"/>
</dbReference>
<dbReference type="CDD" id="cd00082">
    <property type="entry name" value="HisKA"/>
    <property type="match status" value="1"/>
</dbReference>
<dbReference type="PANTHER" id="PTHR43047">
    <property type="entry name" value="TWO-COMPONENT HISTIDINE PROTEIN KINASE"/>
    <property type="match status" value="1"/>
</dbReference>
<dbReference type="InterPro" id="IPR004358">
    <property type="entry name" value="Sig_transdc_His_kin-like_C"/>
</dbReference>
<dbReference type="Gene3D" id="1.20.120.160">
    <property type="entry name" value="HPT domain"/>
    <property type="match status" value="1"/>
</dbReference>
<comment type="subcellular location">
    <subcellularLocation>
        <location evidence="2">Cell inner membrane</location>
        <topology evidence="2">Multi-pass membrane protein</topology>
    </subcellularLocation>
</comment>
<dbReference type="Gene3D" id="3.30.450.20">
    <property type="entry name" value="PAS domain"/>
    <property type="match status" value="2"/>
</dbReference>
<dbReference type="InterPro" id="IPR035965">
    <property type="entry name" value="PAS-like_dom_sf"/>
</dbReference>
<dbReference type="PRINTS" id="PR00344">
    <property type="entry name" value="BCTRLSENSOR"/>
</dbReference>
<evidence type="ECO:0000256" key="10">
    <source>
        <dbReference type="ARBA" id="ARBA00022777"/>
    </source>
</evidence>
<dbReference type="InterPro" id="IPR008207">
    <property type="entry name" value="Sig_transdc_His_kin_Hpt_dom"/>
</dbReference>
<comment type="catalytic activity">
    <reaction evidence="1">
        <text>ATP + protein L-histidine = ADP + protein N-phospho-L-histidine.</text>
        <dbReference type="EC" id="2.7.13.3"/>
    </reaction>
</comment>
<proteinExistence type="predicted"/>
<dbReference type="GO" id="GO:0006355">
    <property type="term" value="P:regulation of DNA-templated transcription"/>
    <property type="evidence" value="ECO:0007669"/>
    <property type="project" value="InterPro"/>
</dbReference>
<dbReference type="SUPFAM" id="SSF47226">
    <property type="entry name" value="Histidine-containing phosphotransfer domain, HPT domain"/>
    <property type="match status" value="1"/>
</dbReference>
<dbReference type="InterPro" id="IPR000014">
    <property type="entry name" value="PAS"/>
</dbReference>
<dbReference type="CDD" id="cd16922">
    <property type="entry name" value="HATPase_EvgS-ArcB-TorS-like"/>
    <property type="match status" value="1"/>
</dbReference>
<comment type="subunit">
    <text evidence="15">At low DSF concentrations, interacts with RpfF.</text>
</comment>
<feature type="domain" description="PAS" evidence="22">
    <location>
        <begin position="367"/>
        <end position="439"/>
    </location>
</feature>
<keyword evidence="14 19" id="KW-0472">Membrane</keyword>
<dbReference type="InterPro" id="IPR005467">
    <property type="entry name" value="His_kinase_dom"/>
</dbReference>
<dbReference type="AlphaFoldDB" id="A0A1C3EB60"/>
<dbReference type="InterPro" id="IPR001610">
    <property type="entry name" value="PAC"/>
</dbReference>
<evidence type="ECO:0000256" key="2">
    <source>
        <dbReference type="ARBA" id="ARBA00004429"/>
    </source>
</evidence>
<protein>
    <recommendedName>
        <fullName evidence="16">Sensory/regulatory protein RpfC</fullName>
        <ecNumber evidence="3">2.7.13.3</ecNumber>
    </recommendedName>
</protein>
<dbReference type="Gene3D" id="1.10.287.130">
    <property type="match status" value="1"/>
</dbReference>
<dbReference type="Pfam" id="PF13426">
    <property type="entry name" value="PAS_9"/>
    <property type="match status" value="1"/>
</dbReference>
<dbReference type="FunFam" id="1.10.287.130:FF:000002">
    <property type="entry name" value="Two-component osmosensing histidine kinase"/>
    <property type="match status" value="1"/>
</dbReference>
<evidence type="ECO:0000256" key="19">
    <source>
        <dbReference type="SAM" id="Phobius"/>
    </source>
</evidence>
<accession>A0A1C3EB60</accession>
<dbReference type="EC" id="2.7.13.3" evidence="3"/>
<feature type="transmembrane region" description="Helical" evidence="19">
    <location>
        <begin position="7"/>
        <end position="28"/>
    </location>
</feature>
<dbReference type="PROSITE" id="PS50112">
    <property type="entry name" value="PAS"/>
    <property type="match status" value="2"/>
</dbReference>
<dbReference type="RefSeq" id="WP_068905181.1">
    <property type="nucleotide sequence ID" value="NZ_JBHUIF010000009.1"/>
</dbReference>
<dbReference type="InterPro" id="IPR011006">
    <property type="entry name" value="CheY-like_superfamily"/>
</dbReference>
<dbReference type="PROSITE" id="PS50109">
    <property type="entry name" value="HIS_KIN"/>
    <property type="match status" value="1"/>
</dbReference>
<evidence type="ECO:0000256" key="17">
    <source>
        <dbReference type="PROSITE-ProRule" id="PRU00110"/>
    </source>
</evidence>
<comment type="caution">
    <text evidence="25">The sequence shown here is derived from an EMBL/GenBank/DDBJ whole genome shotgun (WGS) entry which is preliminary data.</text>
</comment>
<dbReference type="InterPro" id="IPR000700">
    <property type="entry name" value="PAS-assoc_C"/>
</dbReference>
<dbReference type="SUPFAM" id="SSF55785">
    <property type="entry name" value="PYP-like sensor domain (PAS domain)"/>
    <property type="match status" value="2"/>
</dbReference>
<evidence type="ECO:0000259" key="22">
    <source>
        <dbReference type="PROSITE" id="PS50112"/>
    </source>
</evidence>
<dbReference type="CDD" id="cd17546">
    <property type="entry name" value="REC_hyHK_CKI1_RcsC-like"/>
    <property type="match status" value="1"/>
</dbReference>
<dbReference type="InterPro" id="IPR036890">
    <property type="entry name" value="HATPase_C_sf"/>
</dbReference>
<dbReference type="SUPFAM" id="SSF55874">
    <property type="entry name" value="ATPase domain of HSP90 chaperone/DNA topoisomerase II/histidine kinase"/>
    <property type="match status" value="1"/>
</dbReference>
<evidence type="ECO:0000259" key="20">
    <source>
        <dbReference type="PROSITE" id="PS50109"/>
    </source>
</evidence>
<dbReference type="OrthoDB" id="9810730at2"/>
<dbReference type="SMART" id="SM00091">
    <property type="entry name" value="PAS"/>
    <property type="match status" value="2"/>
</dbReference>
<evidence type="ECO:0000256" key="16">
    <source>
        <dbReference type="ARBA" id="ARBA00068150"/>
    </source>
</evidence>
<evidence type="ECO:0000259" key="23">
    <source>
        <dbReference type="PROSITE" id="PS50113"/>
    </source>
</evidence>
<evidence type="ECO:0000256" key="18">
    <source>
        <dbReference type="PROSITE-ProRule" id="PRU00169"/>
    </source>
</evidence>
<keyword evidence="4" id="KW-1003">Cell membrane</keyword>
<keyword evidence="12 19" id="KW-1133">Transmembrane helix</keyword>
<dbReference type="Proteomes" id="UP000094936">
    <property type="component" value="Unassembled WGS sequence"/>
</dbReference>
<dbReference type="InterPro" id="IPR013767">
    <property type="entry name" value="PAS_fold"/>
</dbReference>
<dbReference type="InterPro" id="IPR036641">
    <property type="entry name" value="HPT_dom_sf"/>
</dbReference>
<dbReference type="Pfam" id="PF00512">
    <property type="entry name" value="HisKA"/>
    <property type="match status" value="1"/>
</dbReference>
<dbReference type="SMART" id="SM00086">
    <property type="entry name" value="PAC"/>
    <property type="match status" value="2"/>
</dbReference>
<dbReference type="PROSITE" id="PS50113">
    <property type="entry name" value="PAC"/>
    <property type="match status" value="1"/>
</dbReference>
<evidence type="ECO:0000256" key="3">
    <source>
        <dbReference type="ARBA" id="ARBA00012438"/>
    </source>
</evidence>
<evidence type="ECO:0000256" key="12">
    <source>
        <dbReference type="ARBA" id="ARBA00022989"/>
    </source>
</evidence>
<keyword evidence="7" id="KW-0808">Transferase</keyword>
<dbReference type="InterPro" id="IPR001789">
    <property type="entry name" value="Sig_transdc_resp-reg_receiver"/>
</dbReference>
<dbReference type="Pfam" id="PF02518">
    <property type="entry name" value="HATPase_c"/>
    <property type="match status" value="1"/>
</dbReference>
<dbReference type="SMART" id="SM00448">
    <property type="entry name" value="REC"/>
    <property type="match status" value="1"/>
</dbReference>
<keyword evidence="5" id="KW-0997">Cell inner membrane</keyword>
<dbReference type="GO" id="GO:0005886">
    <property type="term" value="C:plasma membrane"/>
    <property type="evidence" value="ECO:0007669"/>
    <property type="project" value="UniProtKB-SubCell"/>
</dbReference>
<reference evidence="25 26" key="1">
    <citation type="submission" date="2016-05" db="EMBL/GenBank/DDBJ databases">
        <title>Genomic Taxonomy of the Vibrionaceae.</title>
        <authorList>
            <person name="Gomez-Gil B."/>
            <person name="Enciso-Ibarra J."/>
        </authorList>
    </citation>
    <scope>NUCLEOTIDE SEQUENCE [LARGE SCALE GENOMIC DNA]</scope>
    <source>
        <strain evidence="25 26">CAIM 1920</strain>
    </source>
</reference>
<feature type="modified residue" description="4-aspartylphosphate" evidence="18">
    <location>
        <position position="811"/>
    </location>
</feature>
<dbReference type="InterPro" id="IPR003594">
    <property type="entry name" value="HATPase_dom"/>
</dbReference>
<feature type="domain" description="Histidine kinase" evidence="20">
    <location>
        <begin position="512"/>
        <end position="733"/>
    </location>
</feature>
<evidence type="ECO:0000256" key="14">
    <source>
        <dbReference type="ARBA" id="ARBA00023136"/>
    </source>
</evidence>
<dbReference type="NCBIfam" id="TIGR00229">
    <property type="entry name" value="sensory_box"/>
    <property type="match status" value="2"/>
</dbReference>
<dbReference type="FunFam" id="3.30.565.10:FF:000010">
    <property type="entry name" value="Sensor histidine kinase RcsC"/>
    <property type="match status" value="1"/>
</dbReference>
<dbReference type="STRING" id="1080227.A8L45_20270"/>
<evidence type="ECO:0000313" key="26">
    <source>
        <dbReference type="Proteomes" id="UP000094936"/>
    </source>
</evidence>
<feature type="modified residue" description="Phosphohistidine" evidence="17">
    <location>
        <position position="953"/>
    </location>
</feature>
<dbReference type="Pfam" id="PF01627">
    <property type="entry name" value="Hpt"/>
    <property type="match status" value="1"/>
</dbReference>
<evidence type="ECO:0000256" key="6">
    <source>
        <dbReference type="ARBA" id="ARBA00022553"/>
    </source>
</evidence>
<evidence type="ECO:0000256" key="4">
    <source>
        <dbReference type="ARBA" id="ARBA00022475"/>
    </source>
</evidence>
<keyword evidence="9" id="KW-0547">Nucleotide-binding</keyword>
<evidence type="ECO:0000256" key="1">
    <source>
        <dbReference type="ARBA" id="ARBA00000085"/>
    </source>
</evidence>
<evidence type="ECO:0000313" key="25">
    <source>
        <dbReference type="EMBL" id="ODA30475.1"/>
    </source>
</evidence>
<dbReference type="InterPro" id="IPR036097">
    <property type="entry name" value="HisK_dim/P_sf"/>
</dbReference>
<evidence type="ECO:0000259" key="24">
    <source>
        <dbReference type="PROSITE" id="PS50894"/>
    </source>
</evidence>
<sequence length="1018" mass="112618">MYKKNRIALTILLIVIATQGILVIYTLASMINKASERDEVAARHIGAALAISVAPLLRQAADASTLEPMLDIVRSENLIGYAAIMRNGRVLASGSHKLSHAERQLMTLVKQTIGKKDKPLGEIVLGIVHPEIDLFNPYFIALFISLTGLAFLLLNYQTAATPIEKVKSCKLAGFVVKEEPKTSKRKYPSFSEDAPVSKAIFAKEQTAHKGNRDDKDNVIIAVSESPSARSVTKDSNTSEVPLSDSSNHSLALSQAIFQNIVDPIIVVDVACNIVDFNPATEVMFGSAIDEMCGKHLSSLILTEENPENSLTHRDLVRANNSGESIRLVAQNSAGKIVPIDVSISIFDQGRQQRFLLHIHNLTELDMVQAELRLADHAFQSTDAMFIADDNGKILRVNRTFTDVTGYTAEEVMGKPMAILAATDGEIIFYQAIRRALARENKWRGEVLHKQKNGNVIPILVFATAMRERNGTLTHFIAHFIDVSEHKKNEQMLRDAQKSAEQANISKGRFLAAMSHEIRTPMNGVLGVLELISESTLSDKQRKLLQTAQHSGNLLLSIINDILDFSRLEAGKLRLAANPMDLSELLRQTTEIMLPKAKSKGLEMTLDISPAVPRYVSGDADRIRQILLNLVGNAVKYTERGAVKVSVFNGNHRADVCNLICVISDSGIGISPESLPTIFEEFSTAENARHYKNDSTGLGLFICKQLITLMGGTIDISSAPGIGTTVRFEVSLPTSSQFNVAKEQVPRPLIHQTLHQRINKDLRLLVAEDNVANQLVISSMLELDNLKADIVNNGAEAITAVKNADYDIILMDISMPGVNGIEATQNIRKMESPKSDVVIVALTSHALSNDQEKFISCGMNDCVTKPIDRTTLLTTLVKWQDVSRDGSLQPQADNQGFTYQRLDQERFNVLLEDLEPSMIPELIHIYTRDTRHRVYEIHKAISDKDFDRIKFEAHSIISSAEVHGNLLLSGLCKSLEELCIKKEHTKALDIAEDIVQEAEMSLQALEQVVRNQWQEKHKA</sequence>
<dbReference type="GO" id="GO:0005524">
    <property type="term" value="F:ATP binding"/>
    <property type="evidence" value="ECO:0007669"/>
    <property type="project" value="UniProtKB-KW"/>
</dbReference>
<dbReference type="SUPFAM" id="SSF52172">
    <property type="entry name" value="CheY-like"/>
    <property type="match status" value="1"/>
</dbReference>
<feature type="domain" description="Response regulatory" evidence="21">
    <location>
        <begin position="762"/>
        <end position="879"/>
    </location>
</feature>
<dbReference type="GO" id="GO:0000155">
    <property type="term" value="F:phosphorelay sensor kinase activity"/>
    <property type="evidence" value="ECO:0007669"/>
    <property type="project" value="InterPro"/>
</dbReference>
<evidence type="ECO:0000259" key="21">
    <source>
        <dbReference type="PROSITE" id="PS50110"/>
    </source>
</evidence>
<dbReference type="InterPro" id="IPR003661">
    <property type="entry name" value="HisK_dim/P_dom"/>
</dbReference>
<keyword evidence="26" id="KW-1185">Reference proteome</keyword>
<keyword evidence="13" id="KW-0902">Two-component regulatory system</keyword>
<keyword evidence="10" id="KW-0418">Kinase</keyword>
<dbReference type="Gene3D" id="3.40.50.2300">
    <property type="match status" value="1"/>
</dbReference>
<feature type="domain" description="HPt" evidence="24">
    <location>
        <begin position="914"/>
        <end position="1011"/>
    </location>
</feature>
<dbReference type="CDD" id="cd00130">
    <property type="entry name" value="PAS"/>
    <property type="match status" value="2"/>
</dbReference>
<feature type="domain" description="PAS" evidence="22">
    <location>
        <begin position="249"/>
        <end position="323"/>
    </location>
</feature>